<accession>A0A9W6ZXJ0</accession>
<name>A0A9W6ZXJ0_9STRA</name>
<sequence>MSFFSETPRFGSGVVRDGCIVSASKSLLATHSIGPGSYNIKTTQTIAERTGRKYGQGKLSINIKSPGRRSPHRSPNTSYTGGSPIEREVPRTPSGTFGSAQRSSPINKDFVKGGVMFSASKAEVNGAVGPGSYQDSHYRGSPSVVASTMLHGSFNVKINGGGRKEGGKVTLNTGGGGRTTRRREGYEGSSFSPRPTSTPRRTGGSNTNNRTPRSTASKKKTTEGKALFSSPHFSRPHDRDYVTAQSKLNAQKQ</sequence>
<gene>
    <name evidence="2" type="ORF">TrRE_jg13210</name>
</gene>
<dbReference type="Proteomes" id="UP001165082">
    <property type="component" value="Unassembled WGS sequence"/>
</dbReference>
<dbReference type="EMBL" id="BRXZ01003605">
    <property type="protein sequence ID" value="GMH58284.1"/>
    <property type="molecule type" value="Genomic_DNA"/>
</dbReference>
<comment type="caution">
    <text evidence="2">The sequence shown here is derived from an EMBL/GenBank/DDBJ whole genome shotgun (WGS) entry which is preliminary data.</text>
</comment>
<dbReference type="OrthoDB" id="195199at2759"/>
<evidence type="ECO:0000256" key="1">
    <source>
        <dbReference type="SAM" id="MobiDB-lite"/>
    </source>
</evidence>
<reference evidence="2" key="1">
    <citation type="submission" date="2022-07" db="EMBL/GenBank/DDBJ databases">
        <title>Genome analysis of Parmales, a sister group of diatoms, reveals the evolutionary specialization of diatoms from phago-mixotrophs to photoautotrophs.</title>
        <authorList>
            <person name="Ban H."/>
            <person name="Sato S."/>
            <person name="Yoshikawa S."/>
            <person name="Kazumasa Y."/>
            <person name="Nakamura Y."/>
            <person name="Ichinomiya M."/>
            <person name="Saitoh K."/>
            <person name="Sato N."/>
            <person name="Blanc-Mathieu R."/>
            <person name="Endo H."/>
            <person name="Kuwata A."/>
            <person name="Ogata H."/>
        </authorList>
    </citation>
    <scope>NUCLEOTIDE SEQUENCE</scope>
</reference>
<feature type="region of interest" description="Disordered" evidence="1">
    <location>
        <begin position="50"/>
        <end position="107"/>
    </location>
</feature>
<keyword evidence="3" id="KW-1185">Reference proteome</keyword>
<protein>
    <submittedName>
        <fullName evidence="2">Uncharacterized protein</fullName>
    </submittedName>
</protein>
<evidence type="ECO:0000313" key="3">
    <source>
        <dbReference type="Proteomes" id="UP001165082"/>
    </source>
</evidence>
<organism evidence="2 3">
    <name type="scientific">Triparma retinervis</name>
    <dbReference type="NCBI Taxonomy" id="2557542"/>
    <lineage>
        <taxon>Eukaryota</taxon>
        <taxon>Sar</taxon>
        <taxon>Stramenopiles</taxon>
        <taxon>Ochrophyta</taxon>
        <taxon>Bolidophyceae</taxon>
        <taxon>Parmales</taxon>
        <taxon>Triparmaceae</taxon>
        <taxon>Triparma</taxon>
    </lineage>
</organism>
<feature type="compositionally biased region" description="Polar residues" evidence="1">
    <location>
        <begin position="206"/>
        <end position="215"/>
    </location>
</feature>
<feature type="compositionally biased region" description="Polar residues" evidence="1">
    <location>
        <begin position="243"/>
        <end position="253"/>
    </location>
</feature>
<feature type="compositionally biased region" description="Low complexity" evidence="1">
    <location>
        <begin position="188"/>
        <end position="205"/>
    </location>
</feature>
<dbReference type="AlphaFoldDB" id="A0A9W6ZXJ0"/>
<evidence type="ECO:0000313" key="2">
    <source>
        <dbReference type="EMBL" id="GMH58284.1"/>
    </source>
</evidence>
<feature type="region of interest" description="Disordered" evidence="1">
    <location>
        <begin position="157"/>
        <end position="253"/>
    </location>
</feature>
<feature type="compositionally biased region" description="Polar residues" evidence="1">
    <location>
        <begin position="93"/>
        <end position="106"/>
    </location>
</feature>
<proteinExistence type="predicted"/>